<evidence type="ECO:0000313" key="7">
    <source>
        <dbReference type="Proteomes" id="UP000199340"/>
    </source>
</evidence>
<reference evidence="6 7" key="1">
    <citation type="submission" date="2016-10" db="EMBL/GenBank/DDBJ databases">
        <authorList>
            <person name="de Groot N.N."/>
        </authorList>
    </citation>
    <scope>NUCLEOTIDE SEQUENCE [LARGE SCALE GENOMIC DNA]</scope>
    <source>
        <strain evidence="6 7">DSM 28010</strain>
    </source>
</reference>
<sequence>MPPKKTSDEILEIARTILADAGLSALSFDAIARRLGRSKQAVLYWFPTKRDLLAALFLPCLEAETETAVTALAGSTDDRDAIARFIRAVADFHLRDLDRFRMMYLLPQIQNGASADTAGAPLVEQVHPVTDRLYSSLAQHLEGNEPQSRKDAVAIHSAVLGLVLMVALADGLGDPLKHASKDLVESLIGKFTGR</sequence>
<dbReference type="AlphaFoldDB" id="A0A1G8NKD1"/>
<evidence type="ECO:0000256" key="3">
    <source>
        <dbReference type="ARBA" id="ARBA00023163"/>
    </source>
</evidence>
<dbReference type="InterPro" id="IPR001647">
    <property type="entry name" value="HTH_TetR"/>
</dbReference>
<evidence type="ECO:0000256" key="4">
    <source>
        <dbReference type="PROSITE-ProRule" id="PRU00335"/>
    </source>
</evidence>
<dbReference type="PROSITE" id="PS50977">
    <property type="entry name" value="HTH_TETR_2"/>
    <property type="match status" value="1"/>
</dbReference>
<proteinExistence type="predicted"/>
<evidence type="ECO:0000256" key="1">
    <source>
        <dbReference type="ARBA" id="ARBA00023015"/>
    </source>
</evidence>
<dbReference type="PANTHER" id="PTHR30055:SF234">
    <property type="entry name" value="HTH-TYPE TRANSCRIPTIONAL REGULATOR BETI"/>
    <property type="match status" value="1"/>
</dbReference>
<dbReference type="InterPro" id="IPR009057">
    <property type="entry name" value="Homeodomain-like_sf"/>
</dbReference>
<dbReference type="PANTHER" id="PTHR30055">
    <property type="entry name" value="HTH-TYPE TRANSCRIPTIONAL REGULATOR RUTR"/>
    <property type="match status" value="1"/>
</dbReference>
<dbReference type="InterPro" id="IPR050109">
    <property type="entry name" value="HTH-type_TetR-like_transc_reg"/>
</dbReference>
<dbReference type="SUPFAM" id="SSF46689">
    <property type="entry name" value="Homeodomain-like"/>
    <property type="match status" value="1"/>
</dbReference>
<feature type="DNA-binding region" description="H-T-H motif" evidence="4">
    <location>
        <begin position="27"/>
        <end position="46"/>
    </location>
</feature>
<evidence type="ECO:0000256" key="2">
    <source>
        <dbReference type="ARBA" id="ARBA00023125"/>
    </source>
</evidence>
<keyword evidence="1" id="KW-0805">Transcription regulation</keyword>
<dbReference type="Gene3D" id="1.10.357.10">
    <property type="entry name" value="Tetracycline Repressor, domain 2"/>
    <property type="match status" value="1"/>
</dbReference>
<keyword evidence="7" id="KW-1185">Reference proteome</keyword>
<dbReference type="GO" id="GO:0000976">
    <property type="term" value="F:transcription cis-regulatory region binding"/>
    <property type="evidence" value="ECO:0007669"/>
    <property type="project" value="TreeGrafter"/>
</dbReference>
<evidence type="ECO:0000259" key="5">
    <source>
        <dbReference type="PROSITE" id="PS50977"/>
    </source>
</evidence>
<dbReference type="Pfam" id="PF00440">
    <property type="entry name" value="TetR_N"/>
    <property type="match status" value="1"/>
</dbReference>
<dbReference type="STRING" id="490829.SAMN05421850_105239"/>
<organism evidence="6 7">
    <name type="scientific">Lutimaribacter saemankumensis</name>
    <dbReference type="NCBI Taxonomy" id="490829"/>
    <lineage>
        <taxon>Bacteria</taxon>
        <taxon>Pseudomonadati</taxon>
        <taxon>Pseudomonadota</taxon>
        <taxon>Alphaproteobacteria</taxon>
        <taxon>Rhodobacterales</taxon>
        <taxon>Roseobacteraceae</taxon>
        <taxon>Lutimaribacter</taxon>
    </lineage>
</organism>
<keyword evidence="2 4" id="KW-0238">DNA-binding</keyword>
<dbReference type="GO" id="GO:0003700">
    <property type="term" value="F:DNA-binding transcription factor activity"/>
    <property type="evidence" value="ECO:0007669"/>
    <property type="project" value="TreeGrafter"/>
</dbReference>
<evidence type="ECO:0000313" key="6">
    <source>
        <dbReference type="EMBL" id="SDI80628.1"/>
    </source>
</evidence>
<dbReference type="RefSeq" id="WP_175491463.1">
    <property type="nucleotide sequence ID" value="NZ_FNEB01000005.1"/>
</dbReference>
<dbReference type="EMBL" id="FNEB01000005">
    <property type="protein sequence ID" value="SDI80628.1"/>
    <property type="molecule type" value="Genomic_DNA"/>
</dbReference>
<keyword evidence="3" id="KW-0804">Transcription</keyword>
<gene>
    <name evidence="6" type="ORF">SAMN05421850_105239</name>
</gene>
<accession>A0A1G8NKD1</accession>
<feature type="domain" description="HTH tetR-type" evidence="5">
    <location>
        <begin position="4"/>
        <end position="64"/>
    </location>
</feature>
<protein>
    <submittedName>
        <fullName evidence="6">DNA-binding transcriptional regulator, AcrR family</fullName>
    </submittedName>
</protein>
<dbReference type="Proteomes" id="UP000199340">
    <property type="component" value="Unassembled WGS sequence"/>
</dbReference>
<name>A0A1G8NKD1_9RHOB</name>